<dbReference type="OMA" id="ERYMYIA"/>
<dbReference type="KEGG" id="aplc:110983943"/>
<proteinExistence type="predicted"/>
<gene>
    <name evidence="4" type="primary">LOC110983943</name>
</gene>
<dbReference type="Pfam" id="PF17921">
    <property type="entry name" value="Integrase_H2C2"/>
    <property type="match status" value="1"/>
</dbReference>
<dbReference type="InterPro" id="IPR001584">
    <property type="entry name" value="Integrase_cat-core"/>
</dbReference>
<dbReference type="FunFam" id="1.10.340.70:FF:000001">
    <property type="entry name" value="Retrovirus-related Pol polyprotein from transposon gypsy-like Protein"/>
    <property type="match status" value="1"/>
</dbReference>
<dbReference type="Gene3D" id="3.30.420.10">
    <property type="entry name" value="Ribonuclease H-like superfamily/Ribonuclease H"/>
    <property type="match status" value="1"/>
</dbReference>
<evidence type="ECO:0000256" key="1">
    <source>
        <dbReference type="SAM" id="MobiDB-lite"/>
    </source>
</evidence>
<dbReference type="InterPro" id="IPR012337">
    <property type="entry name" value="RNaseH-like_sf"/>
</dbReference>
<dbReference type="SUPFAM" id="SSF53098">
    <property type="entry name" value="Ribonuclease H-like"/>
    <property type="match status" value="1"/>
</dbReference>
<feature type="region of interest" description="Disordered" evidence="1">
    <location>
        <begin position="25"/>
        <end position="148"/>
    </location>
</feature>
<name>A0A8B7Z156_ACAPL</name>
<dbReference type="PANTHER" id="PTHR37984:SF15">
    <property type="entry name" value="INTEGRASE CATALYTIC DOMAIN-CONTAINING PROTEIN"/>
    <property type="match status" value="1"/>
</dbReference>
<dbReference type="GO" id="GO:0003676">
    <property type="term" value="F:nucleic acid binding"/>
    <property type="evidence" value="ECO:0007669"/>
    <property type="project" value="InterPro"/>
</dbReference>
<evidence type="ECO:0000313" key="3">
    <source>
        <dbReference type="Proteomes" id="UP000694845"/>
    </source>
</evidence>
<dbReference type="Proteomes" id="UP000694845">
    <property type="component" value="Unplaced"/>
</dbReference>
<dbReference type="OrthoDB" id="4369127at2759"/>
<evidence type="ECO:0000313" key="4">
    <source>
        <dbReference type="RefSeq" id="XP_022099338.1"/>
    </source>
</evidence>
<dbReference type="Pfam" id="PF00665">
    <property type="entry name" value="rve"/>
    <property type="match status" value="1"/>
</dbReference>
<dbReference type="Gene3D" id="1.10.340.70">
    <property type="match status" value="1"/>
</dbReference>
<dbReference type="GO" id="GO:0015074">
    <property type="term" value="P:DNA integration"/>
    <property type="evidence" value="ECO:0007669"/>
    <property type="project" value="InterPro"/>
</dbReference>
<protein>
    <submittedName>
        <fullName evidence="4">Uncharacterized protein LOC110983943</fullName>
    </submittedName>
</protein>
<accession>A0A8B7Z156</accession>
<dbReference type="AlphaFoldDB" id="A0A8B7Z156"/>
<dbReference type="GeneID" id="110983943"/>
<dbReference type="InterPro" id="IPR050951">
    <property type="entry name" value="Retrovirus_Pol_polyprotein"/>
</dbReference>
<feature type="domain" description="Integrase catalytic" evidence="2">
    <location>
        <begin position="265"/>
        <end position="362"/>
    </location>
</feature>
<dbReference type="PROSITE" id="PS50994">
    <property type="entry name" value="INTEGRASE"/>
    <property type="match status" value="1"/>
</dbReference>
<reference evidence="4" key="1">
    <citation type="submission" date="2025-08" db="UniProtKB">
        <authorList>
            <consortium name="RefSeq"/>
        </authorList>
    </citation>
    <scope>IDENTIFICATION</scope>
</reference>
<evidence type="ECO:0000259" key="2">
    <source>
        <dbReference type="PROSITE" id="PS50994"/>
    </source>
</evidence>
<organism evidence="3 4">
    <name type="scientific">Acanthaster planci</name>
    <name type="common">Crown-of-thorns starfish</name>
    <dbReference type="NCBI Taxonomy" id="133434"/>
    <lineage>
        <taxon>Eukaryota</taxon>
        <taxon>Metazoa</taxon>
        <taxon>Echinodermata</taxon>
        <taxon>Eleutherozoa</taxon>
        <taxon>Asterozoa</taxon>
        <taxon>Asteroidea</taxon>
        <taxon>Valvatacea</taxon>
        <taxon>Valvatida</taxon>
        <taxon>Acanthasteridae</taxon>
        <taxon>Acanthaster</taxon>
    </lineage>
</organism>
<dbReference type="InterPro" id="IPR041588">
    <property type="entry name" value="Integrase_H2C2"/>
</dbReference>
<dbReference type="InterPro" id="IPR036397">
    <property type="entry name" value="RNaseH_sf"/>
</dbReference>
<dbReference type="RefSeq" id="XP_022099338.1">
    <property type="nucleotide sequence ID" value="XM_022243646.1"/>
</dbReference>
<dbReference type="PANTHER" id="PTHR37984">
    <property type="entry name" value="PROTEIN CBG26694"/>
    <property type="match status" value="1"/>
</dbReference>
<keyword evidence="3" id="KW-1185">Reference proteome</keyword>
<feature type="compositionally biased region" description="Basic and acidic residues" evidence="1">
    <location>
        <begin position="25"/>
        <end position="34"/>
    </location>
</feature>
<sequence length="362" mass="40460">MDIIYRPGKSNANADSLSRIPRSDVVRILDETEGSRGQNGRQETRDAKTSAAKTDAGSQGEDGMASIEGQEQQPRANLEDKAVRHVHQLTTGTRSSTPPPSSIGQTSDSSDTTDHPSPMKSSSDAALDRDSNEVGAKSSSEGAKVGTYVDLPGGLRLLEAQQEDPTTRRVVELKQGVLVYEKDQEDRGETPTLIVLPKEMKRPVLQHVHDLMGHLGFEKVYQHVQDRYFWPSMYSDVKSYIDKCKRCALRKTSDTKRHASLQSINTTRPLELVCIDFLSLERSRGGFEHVLVVTDHYTRYAHSYPTRDEKATTVAHVLWERYMYIANYGIPERLHSDQGKSFESAVIKELCHLLGMRKSCVG</sequence>